<keyword evidence="2 4" id="KW-0238">DNA-binding</keyword>
<gene>
    <name evidence="6" type="ORF">ABEU19_005038</name>
</gene>
<dbReference type="InterPro" id="IPR001647">
    <property type="entry name" value="HTH_TetR"/>
</dbReference>
<dbReference type="Pfam" id="PF21993">
    <property type="entry name" value="TetR_C_13_2"/>
    <property type="match status" value="1"/>
</dbReference>
<reference evidence="6 7" key="1">
    <citation type="submission" date="2023-11" db="EMBL/GenBank/DDBJ databases">
        <authorList>
            <person name="Val-Calvo J."/>
            <person name="Scortti M."/>
            <person name="Vazquez-Boland J."/>
        </authorList>
    </citation>
    <scope>NUCLEOTIDE SEQUENCE [LARGE SCALE GENOMIC DNA]</scope>
    <source>
        <strain evidence="6 7">DSM 46662</strain>
    </source>
</reference>
<keyword evidence="3" id="KW-0804">Transcription</keyword>
<protein>
    <submittedName>
        <fullName evidence="6">TetR/AcrR family transcriptional regulator</fullName>
    </submittedName>
</protein>
<proteinExistence type="predicted"/>
<sequence length="206" mass="22198">MTAPRPRARLLTSTIAVVQEYGVHAAGLTELLKRSNASRNSLYQHFPEGKGQLVETAARIVSRVVYSHVAVMADKLASTPSVAQWLDELFAFWLEPLESSEYRLGSFMMAAALDELDPAVQSAAGQAFDDWTNRLTDGMVAAGIEGPTARSTAGVLLSVIEGAIVQSRALESSRPFADAHAQLRLLLELHLAKTDLQAGGTPPRTE</sequence>
<feature type="DNA-binding region" description="H-T-H motif" evidence="4">
    <location>
        <begin position="27"/>
        <end position="46"/>
    </location>
</feature>
<dbReference type="InterPro" id="IPR054156">
    <property type="entry name" value="YxaF_TetR_C"/>
</dbReference>
<dbReference type="RefSeq" id="WP_348603692.1">
    <property type="nucleotide sequence ID" value="NZ_CP157276.1"/>
</dbReference>
<dbReference type="PANTHER" id="PTHR47506">
    <property type="entry name" value="TRANSCRIPTIONAL REGULATORY PROTEIN"/>
    <property type="match status" value="1"/>
</dbReference>
<feature type="domain" description="HTH tetR-type" evidence="5">
    <location>
        <begin position="4"/>
        <end position="64"/>
    </location>
</feature>
<dbReference type="SUPFAM" id="SSF48498">
    <property type="entry name" value="Tetracyclin repressor-like, C-terminal domain"/>
    <property type="match status" value="1"/>
</dbReference>
<dbReference type="PANTHER" id="PTHR47506:SF3">
    <property type="entry name" value="HTH-TYPE TRANSCRIPTIONAL REGULATOR LMRA"/>
    <property type="match status" value="1"/>
</dbReference>
<evidence type="ECO:0000256" key="3">
    <source>
        <dbReference type="ARBA" id="ARBA00023163"/>
    </source>
</evidence>
<evidence type="ECO:0000256" key="4">
    <source>
        <dbReference type="PROSITE-ProRule" id="PRU00335"/>
    </source>
</evidence>
<evidence type="ECO:0000256" key="2">
    <source>
        <dbReference type="ARBA" id="ARBA00023125"/>
    </source>
</evidence>
<dbReference type="Proteomes" id="UP001629744">
    <property type="component" value="Unassembled WGS sequence"/>
</dbReference>
<dbReference type="PROSITE" id="PS50977">
    <property type="entry name" value="HTH_TETR_2"/>
    <property type="match status" value="1"/>
</dbReference>
<dbReference type="Pfam" id="PF00440">
    <property type="entry name" value="TetR_N"/>
    <property type="match status" value="1"/>
</dbReference>
<evidence type="ECO:0000313" key="6">
    <source>
        <dbReference type="EMBL" id="MFM1731474.1"/>
    </source>
</evidence>
<evidence type="ECO:0000313" key="7">
    <source>
        <dbReference type="Proteomes" id="UP001629744"/>
    </source>
</evidence>
<dbReference type="InterPro" id="IPR009057">
    <property type="entry name" value="Homeodomain-like_sf"/>
</dbReference>
<dbReference type="Gene3D" id="1.10.357.10">
    <property type="entry name" value="Tetracycline Repressor, domain 2"/>
    <property type="match status" value="1"/>
</dbReference>
<keyword evidence="7" id="KW-1185">Reference proteome</keyword>
<evidence type="ECO:0000259" key="5">
    <source>
        <dbReference type="PROSITE" id="PS50977"/>
    </source>
</evidence>
<dbReference type="InterPro" id="IPR036271">
    <property type="entry name" value="Tet_transcr_reg_TetR-rel_C_sf"/>
</dbReference>
<organism evidence="6 7">
    <name type="scientific">Prescottella soli</name>
    <dbReference type="NCBI Taxonomy" id="1543852"/>
    <lineage>
        <taxon>Bacteria</taxon>
        <taxon>Bacillati</taxon>
        <taxon>Actinomycetota</taxon>
        <taxon>Actinomycetes</taxon>
        <taxon>Mycobacteriales</taxon>
        <taxon>Nocardiaceae</taxon>
        <taxon>Prescottella</taxon>
    </lineage>
</organism>
<comment type="caution">
    <text evidence="6">The sequence shown here is derived from an EMBL/GenBank/DDBJ whole genome shotgun (WGS) entry which is preliminary data.</text>
</comment>
<evidence type="ECO:0000256" key="1">
    <source>
        <dbReference type="ARBA" id="ARBA00023015"/>
    </source>
</evidence>
<keyword evidence="1" id="KW-0805">Transcription regulation</keyword>
<dbReference type="EMBL" id="JBDLNU010000009">
    <property type="protein sequence ID" value="MFM1731474.1"/>
    <property type="molecule type" value="Genomic_DNA"/>
</dbReference>
<dbReference type="SUPFAM" id="SSF46689">
    <property type="entry name" value="Homeodomain-like"/>
    <property type="match status" value="1"/>
</dbReference>
<name>A0ABW9G200_9NOCA</name>
<accession>A0ABW9G200</accession>